<sequence>MSENVRNSVLLIAFVSVGFIEPVQAYLDPSTGSMLLSAVIGMLATLGLVVKTYWYKLKSFFRKTPQEHNKER</sequence>
<dbReference type="AlphaFoldDB" id="A0A381TVR3"/>
<name>A0A381TVR3_9ZZZZ</name>
<gene>
    <name evidence="2" type="ORF">METZ01_LOCUS72990</name>
</gene>
<proteinExistence type="predicted"/>
<evidence type="ECO:0000313" key="2">
    <source>
        <dbReference type="EMBL" id="SVA20136.1"/>
    </source>
</evidence>
<keyword evidence="1" id="KW-1133">Transmembrane helix</keyword>
<accession>A0A381TVR3</accession>
<evidence type="ECO:0000256" key="1">
    <source>
        <dbReference type="SAM" id="Phobius"/>
    </source>
</evidence>
<reference evidence="2" key="1">
    <citation type="submission" date="2018-05" db="EMBL/GenBank/DDBJ databases">
        <authorList>
            <person name="Lanie J.A."/>
            <person name="Ng W.-L."/>
            <person name="Kazmierczak K.M."/>
            <person name="Andrzejewski T.M."/>
            <person name="Davidsen T.M."/>
            <person name="Wayne K.J."/>
            <person name="Tettelin H."/>
            <person name="Glass J.I."/>
            <person name="Rusch D."/>
            <person name="Podicherti R."/>
            <person name="Tsui H.-C.T."/>
            <person name="Winkler M.E."/>
        </authorList>
    </citation>
    <scope>NUCLEOTIDE SEQUENCE</scope>
</reference>
<organism evidence="2">
    <name type="scientific">marine metagenome</name>
    <dbReference type="NCBI Taxonomy" id="408172"/>
    <lineage>
        <taxon>unclassified sequences</taxon>
        <taxon>metagenomes</taxon>
        <taxon>ecological metagenomes</taxon>
    </lineage>
</organism>
<feature type="transmembrane region" description="Helical" evidence="1">
    <location>
        <begin position="35"/>
        <end position="54"/>
    </location>
</feature>
<keyword evidence="1" id="KW-0472">Membrane</keyword>
<keyword evidence="1" id="KW-0812">Transmembrane</keyword>
<dbReference type="EMBL" id="UINC01005255">
    <property type="protein sequence ID" value="SVA20136.1"/>
    <property type="molecule type" value="Genomic_DNA"/>
</dbReference>
<protein>
    <submittedName>
        <fullName evidence="2">Uncharacterized protein</fullName>
    </submittedName>
</protein>